<name>A0ABS1D210_9PROT</name>
<organism evidence="1 2">
    <name type="scientific">Paracraurococcus ruber</name>
    <dbReference type="NCBI Taxonomy" id="77675"/>
    <lineage>
        <taxon>Bacteria</taxon>
        <taxon>Pseudomonadati</taxon>
        <taxon>Pseudomonadota</taxon>
        <taxon>Alphaproteobacteria</taxon>
        <taxon>Acetobacterales</taxon>
        <taxon>Roseomonadaceae</taxon>
        <taxon>Paracraurococcus</taxon>
    </lineage>
</organism>
<dbReference type="EMBL" id="NRSG01000166">
    <property type="protein sequence ID" value="MBK1660322.1"/>
    <property type="molecule type" value="Genomic_DNA"/>
</dbReference>
<sequence length="77" mass="7558">MVDGGAVAAGPPVTRWPRVVYVLCDEEPALPCAHDPNGVLTGGCVGPGAAPLGQLPLSAEVLAGVTVSGADRPQQAG</sequence>
<evidence type="ECO:0000313" key="1">
    <source>
        <dbReference type="EMBL" id="MBK1660322.1"/>
    </source>
</evidence>
<accession>A0ABS1D210</accession>
<reference evidence="1 2" key="1">
    <citation type="journal article" date="2020" name="Microorganisms">
        <title>Osmotic Adaptation and Compatible Solute Biosynthesis of Phototrophic Bacteria as Revealed from Genome Analyses.</title>
        <authorList>
            <person name="Imhoff J.F."/>
            <person name="Rahn T."/>
            <person name="Kunzel S."/>
            <person name="Keller A."/>
            <person name="Neulinger S.C."/>
        </authorList>
    </citation>
    <scope>NUCLEOTIDE SEQUENCE [LARGE SCALE GENOMIC DNA]</scope>
    <source>
        <strain evidence="1 2">DSM 15382</strain>
    </source>
</reference>
<evidence type="ECO:0000313" key="2">
    <source>
        <dbReference type="Proteomes" id="UP000697995"/>
    </source>
</evidence>
<keyword evidence="2" id="KW-1185">Reference proteome</keyword>
<gene>
    <name evidence="1" type="ORF">CKO45_19010</name>
</gene>
<proteinExistence type="predicted"/>
<protein>
    <submittedName>
        <fullName evidence="1">Uncharacterized protein</fullName>
    </submittedName>
</protein>
<comment type="caution">
    <text evidence="1">The sequence shown here is derived from an EMBL/GenBank/DDBJ whole genome shotgun (WGS) entry which is preliminary data.</text>
</comment>
<dbReference type="Proteomes" id="UP000697995">
    <property type="component" value="Unassembled WGS sequence"/>
</dbReference>